<protein>
    <recommendedName>
        <fullName evidence="3">FAR1 domain-containing protein</fullName>
    </recommendedName>
</protein>
<dbReference type="Proteomes" id="UP001217417">
    <property type="component" value="Unassembled WGS sequence"/>
</dbReference>
<reference evidence="1" key="1">
    <citation type="submission" date="2023-03" db="EMBL/GenBank/DDBJ databases">
        <title>Near-Complete genome sequence of Lipomyces tetrasporous NRRL Y-64009, an oleaginous yeast capable of growing on lignocellulosic hydrolysates.</title>
        <authorList>
            <consortium name="Lawrence Berkeley National Laboratory"/>
            <person name="Jagtap S.S."/>
            <person name="Liu J.-J."/>
            <person name="Walukiewicz H.E."/>
            <person name="Pangilinan J."/>
            <person name="Lipzen A."/>
            <person name="Ahrendt S."/>
            <person name="Koriabine M."/>
            <person name="Cobaugh K."/>
            <person name="Salamov A."/>
            <person name="Yoshinaga Y."/>
            <person name="Ng V."/>
            <person name="Daum C."/>
            <person name="Grigoriev I.V."/>
            <person name="Slininger P.J."/>
            <person name="Dien B.S."/>
            <person name="Jin Y.-S."/>
            <person name="Rao C.V."/>
        </authorList>
    </citation>
    <scope>NUCLEOTIDE SEQUENCE</scope>
    <source>
        <strain evidence="1">NRRL Y-64009</strain>
    </source>
</reference>
<dbReference type="PANTHER" id="PTHR31669:SF251">
    <property type="entry name" value="PROTEIN FAR1-RELATED SEQUENCE"/>
    <property type="match status" value="1"/>
</dbReference>
<comment type="caution">
    <text evidence="1">The sequence shown here is derived from an EMBL/GenBank/DDBJ whole genome shotgun (WGS) entry which is preliminary data.</text>
</comment>
<dbReference type="AlphaFoldDB" id="A0AAD7VVF8"/>
<dbReference type="GeneID" id="80881337"/>
<dbReference type="GO" id="GO:0006355">
    <property type="term" value="P:regulation of DNA-templated transcription"/>
    <property type="evidence" value="ECO:0007669"/>
    <property type="project" value="InterPro"/>
</dbReference>
<dbReference type="RefSeq" id="XP_056046913.1">
    <property type="nucleotide sequence ID" value="XM_056186171.1"/>
</dbReference>
<organism evidence="1 2">
    <name type="scientific">Lipomyces tetrasporus</name>
    <dbReference type="NCBI Taxonomy" id="54092"/>
    <lineage>
        <taxon>Eukaryota</taxon>
        <taxon>Fungi</taxon>
        <taxon>Dikarya</taxon>
        <taxon>Ascomycota</taxon>
        <taxon>Saccharomycotina</taxon>
        <taxon>Lipomycetes</taxon>
        <taxon>Lipomycetales</taxon>
        <taxon>Lipomycetaceae</taxon>
        <taxon>Lipomyces</taxon>
    </lineage>
</organism>
<dbReference type="InterPro" id="IPR031052">
    <property type="entry name" value="FHY3/FAR1"/>
</dbReference>
<keyword evidence="2" id="KW-1185">Reference proteome</keyword>
<proteinExistence type="predicted"/>
<evidence type="ECO:0008006" key="3">
    <source>
        <dbReference type="Google" id="ProtNLM"/>
    </source>
</evidence>
<dbReference type="EMBL" id="JARPMG010000001">
    <property type="protein sequence ID" value="KAJ8103463.1"/>
    <property type="molecule type" value="Genomic_DNA"/>
</dbReference>
<name>A0AAD7VVF8_9ASCO</name>
<evidence type="ECO:0000313" key="1">
    <source>
        <dbReference type="EMBL" id="KAJ8103463.1"/>
    </source>
</evidence>
<accession>A0AAD7VVF8</accession>
<gene>
    <name evidence="1" type="ORF">POJ06DRAFT_241962</name>
</gene>
<sequence length="204" mass="23011">MDPAVDFLPTPAVNNHTILCVGMVLESVDHARQFVNAYAIHHNFAVKNGVVKDKEKTLLLLCKCAKKPLNTRNLPLTKGNARNMLCDCPWMVRFKKQLNDTWLITQLVDQHDGHQLEGINPRAYPEEPTLDRRAQRNHAHLVQHSTASINAIASVLNTTHGLSLLSRDVYNRSYDYTQKGTSTAKFIETLITKNVQLHAKHISS</sequence>
<evidence type="ECO:0000313" key="2">
    <source>
        <dbReference type="Proteomes" id="UP001217417"/>
    </source>
</evidence>
<dbReference type="PANTHER" id="PTHR31669">
    <property type="entry name" value="PROTEIN FAR1-RELATED SEQUENCE 10-RELATED"/>
    <property type="match status" value="1"/>
</dbReference>